<dbReference type="GO" id="GO:0005789">
    <property type="term" value="C:endoplasmic reticulum membrane"/>
    <property type="evidence" value="ECO:0007669"/>
    <property type="project" value="UniProtKB-SubCell"/>
</dbReference>
<keyword evidence="5 10" id="KW-1133">Transmembrane helix</keyword>
<keyword evidence="2 10" id="KW-0812">Transmembrane</keyword>
<feature type="chain" id="PRO_5027588213" evidence="11">
    <location>
        <begin position="21"/>
        <end position="265"/>
    </location>
</feature>
<comment type="subcellular location">
    <subcellularLocation>
        <location evidence="1">Endoplasmic reticulum membrane</location>
        <topology evidence="1">Single-pass type I membrane protein</topology>
    </subcellularLocation>
</comment>
<evidence type="ECO:0000256" key="4">
    <source>
        <dbReference type="ARBA" id="ARBA00022824"/>
    </source>
</evidence>
<protein>
    <submittedName>
        <fullName evidence="12">Increased recombination centers protein 22-2</fullName>
    </submittedName>
</protein>
<comment type="similarity">
    <text evidence="8">Belongs to the IRC22 family.</text>
</comment>
<evidence type="ECO:0000313" key="13">
    <source>
        <dbReference type="Proteomes" id="UP000517252"/>
    </source>
</evidence>
<feature type="compositionally biased region" description="Basic residues" evidence="9">
    <location>
        <begin position="250"/>
        <end position="265"/>
    </location>
</feature>
<evidence type="ECO:0000256" key="1">
    <source>
        <dbReference type="ARBA" id="ARBA00004115"/>
    </source>
</evidence>
<sequence length="265" mass="29177">MLFKSSLLAFLALQVFGAVAQEEPAEQVIEPATLNADIRTSFPDSDILGLKLVNGRTTTALVEVTNNEDGPIQFLFANGALWTPEDLAEDVPAYQGIVRNLTVVQYSLEIEPGETKSFPYSFVLDMMPQDVRLRLLAVFTNAKGTVFQVPAYEGSTSIVEAPTSFLDPQINLYNNSIFLYLVLTAAFGGTLYFVYKTWIEALFPQAKKTRAPKKPVQKPVDPADALSGSESAGKSYDESWIPDHHINRPVAKRVKSSASKKKVVE</sequence>
<evidence type="ECO:0000256" key="2">
    <source>
        <dbReference type="ARBA" id="ARBA00022692"/>
    </source>
</evidence>
<comment type="caution">
    <text evidence="12">The sequence shown here is derived from an EMBL/GenBank/DDBJ whole genome shotgun (WGS) entry which is preliminary data.</text>
</comment>
<name>A0A6V8QTP2_TRIAP</name>
<dbReference type="PANTHER" id="PTHR12924">
    <property type="entry name" value="TRANSLOCON-ASSOCIATED PROTEIN, ALPHA SUBUNIT"/>
    <property type="match status" value="1"/>
</dbReference>
<dbReference type="EMBL" id="BLZH01000005">
    <property type="protein sequence ID" value="GFP55186.1"/>
    <property type="molecule type" value="Genomic_DNA"/>
</dbReference>
<evidence type="ECO:0000256" key="5">
    <source>
        <dbReference type="ARBA" id="ARBA00022989"/>
    </source>
</evidence>
<evidence type="ECO:0000256" key="9">
    <source>
        <dbReference type="SAM" id="MobiDB-lite"/>
    </source>
</evidence>
<reference evidence="12 13" key="1">
    <citation type="submission" date="2020-07" db="EMBL/GenBank/DDBJ databases">
        <title>Trichoderma asperellum IC-1 whole genome shotgun sequence.</title>
        <authorList>
            <person name="Kanamasa S."/>
            <person name="Takahashi H."/>
        </authorList>
    </citation>
    <scope>NUCLEOTIDE SEQUENCE [LARGE SCALE GENOMIC DNA]</scope>
    <source>
        <strain evidence="12 13">IC-1</strain>
    </source>
</reference>
<dbReference type="Pfam" id="PF03896">
    <property type="entry name" value="TRAP_alpha"/>
    <property type="match status" value="1"/>
</dbReference>
<keyword evidence="6 10" id="KW-0472">Membrane</keyword>
<dbReference type="Proteomes" id="UP000517252">
    <property type="component" value="Unassembled WGS sequence"/>
</dbReference>
<accession>A0A6V8QTP2</accession>
<dbReference type="InterPro" id="IPR005595">
    <property type="entry name" value="TRAP_alpha"/>
</dbReference>
<evidence type="ECO:0000256" key="8">
    <source>
        <dbReference type="ARBA" id="ARBA00038311"/>
    </source>
</evidence>
<dbReference type="PANTHER" id="PTHR12924:SF0">
    <property type="entry name" value="TRANSLOCON-ASSOCIATED PROTEIN SUBUNIT ALPHA"/>
    <property type="match status" value="1"/>
</dbReference>
<evidence type="ECO:0000256" key="11">
    <source>
        <dbReference type="SAM" id="SignalP"/>
    </source>
</evidence>
<keyword evidence="3 11" id="KW-0732">Signal</keyword>
<dbReference type="OrthoDB" id="1926781at2759"/>
<feature type="signal peptide" evidence="11">
    <location>
        <begin position="1"/>
        <end position="20"/>
    </location>
</feature>
<evidence type="ECO:0000313" key="12">
    <source>
        <dbReference type="EMBL" id="GFP55186.1"/>
    </source>
</evidence>
<keyword evidence="4" id="KW-0256">Endoplasmic reticulum</keyword>
<comment type="function">
    <text evidence="7">Is probably involved in a pathway contributing to genomic integrity.</text>
</comment>
<feature type="region of interest" description="Disordered" evidence="9">
    <location>
        <begin position="211"/>
        <end position="265"/>
    </location>
</feature>
<dbReference type="AlphaFoldDB" id="A0A6V8QTP2"/>
<organism evidence="12 13">
    <name type="scientific">Trichoderma asperellum</name>
    <name type="common">Filamentous fungus</name>
    <dbReference type="NCBI Taxonomy" id="101201"/>
    <lineage>
        <taxon>Eukaryota</taxon>
        <taxon>Fungi</taxon>
        <taxon>Dikarya</taxon>
        <taxon>Ascomycota</taxon>
        <taxon>Pezizomycotina</taxon>
        <taxon>Sordariomycetes</taxon>
        <taxon>Hypocreomycetidae</taxon>
        <taxon>Hypocreales</taxon>
        <taxon>Hypocreaceae</taxon>
        <taxon>Trichoderma</taxon>
    </lineage>
</organism>
<gene>
    <name evidence="12" type="ORF">TASIC1_0005004400</name>
</gene>
<feature type="compositionally biased region" description="Basic and acidic residues" evidence="9">
    <location>
        <begin position="235"/>
        <end position="246"/>
    </location>
</feature>
<evidence type="ECO:0000256" key="7">
    <source>
        <dbReference type="ARBA" id="ARBA00037565"/>
    </source>
</evidence>
<feature type="transmembrane region" description="Helical" evidence="10">
    <location>
        <begin position="177"/>
        <end position="195"/>
    </location>
</feature>
<evidence type="ECO:0000256" key="6">
    <source>
        <dbReference type="ARBA" id="ARBA00023136"/>
    </source>
</evidence>
<evidence type="ECO:0000256" key="10">
    <source>
        <dbReference type="SAM" id="Phobius"/>
    </source>
</evidence>
<proteinExistence type="inferred from homology"/>
<evidence type="ECO:0000256" key="3">
    <source>
        <dbReference type="ARBA" id="ARBA00022729"/>
    </source>
</evidence>